<accession>A0A1S8T704</accession>
<feature type="domain" description="HTH lacI-type" evidence="4">
    <location>
        <begin position="6"/>
        <end position="60"/>
    </location>
</feature>
<protein>
    <submittedName>
        <fullName evidence="5">Catabolite control protein A</fullName>
    </submittedName>
</protein>
<dbReference type="Pfam" id="PF00356">
    <property type="entry name" value="LacI"/>
    <property type="match status" value="1"/>
</dbReference>
<evidence type="ECO:0000256" key="3">
    <source>
        <dbReference type="ARBA" id="ARBA00023163"/>
    </source>
</evidence>
<dbReference type="RefSeq" id="WP_077849430.1">
    <property type="nucleotide sequence ID" value="NZ_LZZM01000214.1"/>
</dbReference>
<keyword evidence="6" id="KW-1185">Reference proteome</keyword>
<dbReference type="EMBL" id="LZZM01000214">
    <property type="protein sequence ID" value="OOM73536.1"/>
    <property type="molecule type" value="Genomic_DNA"/>
</dbReference>
<dbReference type="AlphaFoldDB" id="A0A1S8T704"/>
<keyword evidence="1" id="KW-0805">Transcription regulation</keyword>
<dbReference type="InterPro" id="IPR028082">
    <property type="entry name" value="Peripla_BP_I"/>
</dbReference>
<reference evidence="5 6" key="1">
    <citation type="submission" date="2016-05" db="EMBL/GenBank/DDBJ databases">
        <title>Microbial solvent formation.</title>
        <authorList>
            <person name="Poehlein A."/>
            <person name="Montoya Solano J.D."/>
            <person name="Flitsch S."/>
            <person name="Krabben P."/>
            <person name="Duerre P."/>
            <person name="Daniel R."/>
        </authorList>
    </citation>
    <scope>NUCLEOTIDE SEQUENCE [LARGE SCALE GENOMIC DNA]</scope>
    <source>
        <strain evidence="5 6">DSM 2619</strain>
    </source>
</reference>
<organism evidence="5 6">
    <name type="scientific">Clostridium puniceum</name>
    <dbReference type="NCBI Taxonomy" id="29367"/>
    <lineage>
        <taxon>Bacteria</taxon>
        <taxon>Bacillati</taxon>
        <taxon>Bacillota</taxon>
        <taxon>Clostridia</taxon>
        <taxon>Eubacteriales</taxon>
        <taxon>Clostridiaceae</taxon>
        <taxon>Clostridium</taxon>
    </lineage>
</organism>
<dbReference type="CDD" id="cd01392">
    <property type="entry name" value="HTH_LacI"/>
    <property type="match status" value="1"/>
</dbReference>
<dbReference type="InterPro" id="IPR010982">
    <property type="entry name" value="Lambda_DNA-bd_dom_sf"/>
</dbReference>
<dbReference type="STRING" id="29367.CLPUN_45040"/>
<name>A0A1S8T704_9CLOT</name>
<keyword evidence="2" id="KW-0238">DNA-binding</keyword>
<dbReference type="InterPro" id="IPR000843">
    <property type="entry name" value="HTH_LacI"/>
</dbReference>
<dbReference type="GO" id="GO:0000976">
    <property type="term" value="F:transcription cis-regulatory region binding"/>
    <property type="evidence" value="ECO:0007669"/>
    <property type="project" value="TreeGrafter"/>
</dbReference>
<evidence type="ECO:0000256" key="2">
    <source>
        <dbReference type="ARBA" id="ARBA00023125"/>
    </source>
</evidence>
<evidence type="ECO:0000313" key="6">
    <source>
        <dbReference type="Proteomes" id="UP000190890"/>
    </source>
</evidence>
<dbReference type="CDD" id="cd06267">
    <property type="entry name" value="PBP1_LacI_sugar_binding-like"/>
    <property type="match status" value="1"/>
</dbReference>
<dbReference type="OrthoDB" id="9784962at2"/>
<keyword evidence="3" id="KW-0804">Transcription</keyword>
<gene>
    <name evidence="5" type="primary">ccpA_5</name>
    <name evidence="5" type="ORF">CLPUN_45040</name>
</gene>
<dbReference type="Gene3D" id="3.40.50.2300">
    <property type="match status" value="2"/>
</dbReference>
<comment type="caution">
    <text evidence="5">The sequence shown here is derived from an EMBL/GenBank/DDBJ whole genome shotgun (WGS) entry which is preliminary data.</text>
</comment>
<evidence type="ECO:0000259" key="4">
    <source>
        <dbReference type="PROSITE" id="PS50932"/>
    </source>
</evidence>
<dbReference type="SUPFAM" id="SSF53822">
    <property type="entry name" value="Periplasmic binding protein-like I"/>
    <property type="match status" value="1"/>
</dbReference>
<dbReference type="PANTHER" id="PTHR30146">
    <property type="entry name" value="LACI-RELATED TRANSCRIPTIONAL REPRESSOR"/>
    <property type="match status" value="1"/>
</dbReference>
<dbReference type="InterPro" id="IPR046335">
    <property type="entry name" value="LacI/GalR-like_sensor"/>
</dbReference>
<dbReference type="SUPFAM" id="SSF47413">
    <property type="entry name" value="lambda repressor-like DNA-binding domains"/>
    <property type="match status" value="1"/>
</dbReference>
<dbReference type="GO" id="GO:0003700">
    <property type="term" value="F:DNA-binding transcription factor activity"/>
    <property type="evidence" value="ECO:0007669"/>
    <property type="project" value="TreeGrafter"/>
</dbReference>
<dbReference type="SMART" id="SM00354">
    <property type="entry name" value="HTH_LACI"/>
    <property type="match status" value="1"/>
</dbReference>
<dbReference type="PANTHER" id="PTHR30146:SF150">
    <property type="entry name" value="ARABINOSE METABOLISM TRANSCRIPTIONAL REPRESSOR"/>
    <property type="match status" value="1"/>
</dbReference>
<dbReference type="Proteomes" id="UP000190890">
    <property type="component" value="Unassembled WGS sequence"/>
</dbReference>
<sequence>MGKDSINIYAIAKEAGVSPATVSRVLTKSARVSKEKKERVQALIDKYNFKPNALARKLSNTESKTIGILSSDIRNPFYAALFVECEIAANARGYTVLLCNSLGENKLEDSHLEGLFEQRVDAIIQTGGRVDELISDEEYVAHVNKIADSIPVIITGKLEGSECYQVNIDQGYAMEILMEYVIGLGHEEIALLGGRKNVKSTYDKQLRYRQLLTRHAIEFNKDWIIECESYDIEGGYKCMNQLFDSNKKLPSAVIAINDFTAIGIMRSIREHGLEIPKDISVASFDNTFVSEVATPKLTTVGYDYKLLGETLIDVSISAIYKKDPPRMQLIKSELVIRDSCKEIEEK</sequence>
<proteinExistence type="predicted"/>
<evidence type="ECO:0000256" key="1">
    <source>
        <dbReference type="ARBA" id="ARBA00023015"/>
    </source>
</evidence>
<dbReference type="Gene3D" id="1.10.260.40">
    <property type="entry name" value="lambda repressor-like DNA-binding domains"/>
    <property type="match status" value="1"/>
</dbReference>
<dbReference type="PROSITE" id="PS50932">
    <property type="entry name" value="HTH_LACI_2"/>
    <property type="match status" value="1"/>
</dbReference>
<evidence type="ECO:0000313" key="5">
    <source>
        <dbReference type="EMBL" id="OOM73536.1"/>
    </source>
</evidence>
<dbReference type="Pfam" id="PF13377">
    <property type="entry name" value="Peripla_BP_3"/>
    <property type="match status" value="1"/>
</dbReference>